<dbReference type="GO" id="GO:0016787">
    <property type="term" value="F:hydrolase activity"/>
    <property type="evidence" value="ECO:0007669"/>
    <property type="project" value="UniProtKB-KW"/>
</dbReference>
<organism evidence="2 3">
    <name type="scientific">Rhizobium azibense</name>
    <dbReference type="NCBI Taxonomy" id="1136135"/>
    <lineage>
        <taxon>Bacteria</taxon>
        <taxon>Pseudomonadati</taxon>
        <taxon>Pseudomonadota</taxon>
        <taxon>Alphaproteobacteria</taxon>
        <taxon>Hyphomicrobiales</taxon>
        <taxon>Rhizobiaceae</taxon>
        <taxon>Rhizobium/Agrobacterium group</taxon>
        <taxon>Rhizobium</taxon>
    </lineage>
</organism>
<gene>
    <name evidence="2" type="ORF">EV130_105466</name>
</gene>
<dbReference type="Pfam" id="PF12697">
    <property type="entry name" value="Abhydrolase_6"/>
    <property type="match status" value="1"/>
</dbReference>
<dbReference type="Gene3D" id="3.40.50.1820">
    <property type="entry name" value="alpha/beta hydrolase"/>
    <property type="match status" value="1"/>
</dbReference>
<name>A0A4R3QTY7_9HYPH</name>
<keyword evidence="3" id="KW-1185">Reference proteome</keyword>
<reference evidence="2 3" key="1">
    <citation type="submission" date="2019-03" db="EMBL/GenBank/DDBJ databases">
        <title>Genomic Encyclopedia of Type Strains, Phase IV (KMG-V): Genome sequencing to study the core and pangenomes of soil and plant-associated prokaryotes.</title>
        <authorList>
            <person name="Whitman W."/>
        </authorList>
    </citation>
    <scope>NUCLEOTIDE SEQUENCE [LARGE SCALE GENOMIC DNA]</scope>
    <source>
        <strain evidence="2 3">Gr42</strain>
    </source>
</reference>
<protein>
    <submittedName>
        <fullName evidence="2">Alpha/beta hydrolase family protein</fullName>
    </submittedName>
</protein>
<dbReference type="InterPro" id="IPR029058">
    <property type="entry name" value="AB_hydrolase_fold"/>
</dbReference>
<dbReference type="OrthoDB" id="9785847at2"/>
<evidence type="ECO:0000313" key="3">
    <source>
        <dbReference type="Proteomes" id="UP000295547"/>
    </source>
</evidence>
<dbReference type="EMBL" id="SMBJ01000005">
    <property type="protein sequence ID" value="TCU25808.1"/>
    <property type="molecule type" value="Genomic_DNA"/>
</dbReference>
<dbReference type="InterPro" id="IPR000073">
    <property type="entry name" value="AB_hydrolase_1"/>
</dbReference>
<dbReference type="Proteomes" id="UP000295547">
    <property type="component" value="Unassembled WGS sequence"/>
</dbReference>
<feature type="domain" description="AB hydrolase-1" evidence="1">
    <location>
        <begin position="89"/>
        <end position="271"/>
    </location>
</feature>
<dbReference type="AlphaFoldDB" id="A0A4R3QTY7"/>
<evidence type="ECO:0000313" key="2">
    <source>
        <dbReference type="EMBL" id="TCU25808.1"/>
    </source>
</evidence>
<dbReference type="RefSeq" id="WP_132660748.1">
    <property type="nucleotide sequence ID" value="NZ_SMBJ01000005.1"/>
</dbReference>
<comment type="caution">
    <text evidence="2">The sequence shown here is derived from an EMBL/GenBank/DDBJ whole genome shotgun (WGS) entry which is preliminary data.</text>
</comment>
<dbReference type="SUPFAM" id="SSF53474">
    <property type="entry name" value="alpha/beta-Hydrolases"/>
    <property type="match status" value="1"/>
</dbReference>
<keyword evidence="2" id="KW-0378">Hydrolase</keyword>
<proteinExistence type="predicted"/>
<sequence length="317" mass="33649">MPNFALKVTRLGLLLLQAVSPRLAGKAAFRLFCLTPSAKPKGAKAKAAHAAGRAFLQSAERIELRLAGGRRAHAYRINGGAAGRRQRCLVTHGWGSSMEYMTDLIGALAASGAEVIGVDFPGHGRAGGRFLHMGLAVQTIAAAQARFGPFDATVGHSFGGAALMVSAAGLLPEIEPLSTGKIVTIGSPSEMKWLFADFGRMVGLKKAAQTALEGEVHRLTGRGLEDFDAGEAAATMRRPMLVIHAQDDKEVSASHARRYAASGRSVRLFWANGFGHRRIVSAEPVLAEIQRFLADNPIRNDVGIIPLFGLPGRRASL</sequence>
<accession>A0A4R3QTY7</accession>
<evidence type="ECO:0000259" key="1">
    <source>
        <dbReference type="Pfam" id="PF12697"/>
    </source>
</evidence>